<evidence type="ECO:0000256" key="5">
    <source>
        <dbReference type="HAMAP-Rule" id="MF_01928"/>
    </source>
</evidence>
<comment type="similarity">
    <text evidence="5 6">Belongs to the PurK/PurT family.</text>
</comment>
<dbReference type="SUPFAM" id="SSF56059">
    <property type="entry name" value="Glutathione synthetase ATP-binding domain-like"/>
    <property type="match status" value="1"/>
</dbReference>
<dbReference type="PANTHER" id="PTHR11609">
    <property type="entry name" value="PURINE BIOSYNTHESIS PROTEIN 6/7, PUR6/7"/>
    <property type="match status" value="1"/>
</dbReference>
<dbReference type="EMBL" id="CADCTA010000107">
    <property type="protein sequence ID" value="CAA9265510.1"/>
    <property type="molecule type" value="Genomic_DNA"/>
</dbReference>
<dbReference type="InterPro" id="IPR040686">
    <property type="entry name" value="PurK_C"/>
</dbReference>
<dbReference type="InterPro" id="IPR013815">
    <property type="entry name" value="ATP_grasp_subdomain_1"/>
</dbReference>
<feature type="binding site" evidence="5">
    <location>
        <position position="190"/>
    </location>
    <ligand>
        <name>ATP</name>
        <dbReference type="ChEBI" id="CHEBI:30616"/>
    </ligand>
</feature>
<feature type="binding site" evidence="5">
    <location>
        <position position="213"/>
    </location>
    <ligand>
        <name>ATP</name>
        <dbReference type="ChEBI" id="CHEBI:30616"/>
    </ligand>
</feature>
<dbReference type="InterPro" id="IPR003135">
    <property type="entry name" value="ATP-grasp_carboxylate-amine"/>
</dbReference>
<comment type="pathway">
    <text evidence="5 6">Purine metabolism; IMP biosynthesis via de novo pathway; 5-amino-1-(5-phospho-D-ribosyl)imidazole-4-carboxylate from 5-amino-1-(5-phospho-D-ribosyl)imidazole (N5-CAIR route): step 1/2.</text>
</comment>
<dbReference type="EC" id="6.3.4.18" evidence="5 6"/>
<dbReference type="GO" id="GO:0034028">
    <property type="term" value="F:5-(carboxyamino)imidazole ribonucleotide synthase activity"/>
    <property type="evidence" value="ECO:0007669"/>
    <property type="project" value="UniProtKB-UniRule"/>
</dbReference>
<name>A0A6J4J2V7_9BACT</name>
<feature type="binding site" evidence="5">
    <location>
        <begin position="267"/>
        <end position="268"/>
    </location>
    <ligand>
        <name>ATP</name>
        <dbReference type="ChEBI" id="CHEBI:30616"/>
    </ligand>
</feature>
<dbReference type="Gene3D" id="3.40.50.20">
    <property type="match status" value="1"/>
</dbReference>
<evidence type="ECO:0000259" key="7">
    <source>
        <dbReference type="PROSITE" id="PS50975"/>
    </source>
</evidence>
<reference evidence="8" key="1">
    <citation type="submission" date="2020-02" db="EMBL/GenBank/DDBJ databases">
        <authorList>
            <person name="Meier V. D."/>
        </authorList>
    </citation>
    <scope>NUCLEOTIDE SEQUENCE</scope>
    <source>
        <strain evidence="8">AVDCRST_MAG42</strain>
    </source>
</reference>
<gene>
    <name evidence="5 6" type="primary">purK</name>
    <name evidence="8" type="ORF">AVDCRST_MAG42-3159</name>
</gene>
<dbReference type="GO" id="GO:0005829">
    <property type="term" value="C:cytosol"/>
    <property type="evidence" value="ECO:0007669"/>
    <property type="project" value="TreeGrafter"/>
</dbReference>
<comment type="function">
    <text evidence="5">Catalyzes the ATP-dependent conversion of 5-aminoimidazole ribonucleotide (AIR) and HCO(3)(-) to N5-carboxyaminoimidazole ribonucleotide (N5-CAIR).</text>
</comment>
<comment type="subunit">
    <text evidence="5 6">Homodimer.</text>
</comment>
<dbReference type="Gene3D" id="3.30.1490.20">
    <property type="entry name" value="ATP-grasp fold, A domain"/>
    <property type="match status" value="1"/>
</dbReference>
<feature type="domain" description="ATP-grasp" evidence="7">
    <location>
        <begin position="111"/>
        <end position="297"/>
    </location>
</feature>
<dbReference type="PROSITE" id="PS50975">
    <property type="entry name" value="ATP_GRASP"/>
    <property type="match status" value="1"/>
</dbReference>
<accession>A0A6J4J2V7</accession>
<dbReference type="InterPro" id="IPR016185">
    <property type="entry name" value="PreATP-grasp_dom_sf"/>
</dbReference>
<feature type="binding site" evidence="5">
    <location>
        <position position="147"/>
    </location>
    <ligand>
        <name>ATP</name>
        <dbReference type="ChEBI" id="CHEBI:30616"/>
    </ligand>
</feature>
<dbReference type="Pfam" id="PF22660">
    <property type="entry name" value="RS_preATP-grasp-like"/>
    <property type="match status" value="1"/>
</dbReference>
<dbReference type="InterPro" id="IPR054350">
    <property type="entry name" value="PurT/PurK_preATP-grasp"/>
</dbReference>
<dbReference type="SUPFAM" id="SSF52440">
    <property type="entry name" value="PreATP-grasp domain"/>
    <property type="match status" value="1"/>
</dbReference>
<evidence type="ECO:0000313" key="8">
    <source>
        <dbReference type="EMBL" id="CAA9265510.1"/>
    </source>
</evidence>
<dbReference type="NCBIfam" id="NF004675">
    <property type="entry name" value="PRK06019.1-1"/>
    <property type="match status" value="1"/>
</dbReference>
<dbReference type="Pfam" id="PF17769">
    <property type="entry name" value="PurK_C"/>
    <property type="match status" value="1"/>
</dbReference>
<feature type="binding site" evidence="5">
    <location>
        <begin position="152"/>
        <end position="158"/>
    </location>
    <ligand>
        <name>ATP</name>
        <dbReference type="ChEBI" id="CHEBI:30616"/>
    </ligand>
</feature>
<organism evidence="8">
    <name type="scientific">uncultured Chthoniobacterales bacterium</name>
    <dbReference type="NCBI Taxonomy" id="1836801"/>
    <lineage>
        <taxon>Bacteria</taxon>
        <taxon>Pseudomonadati</taxon>
        <taxon>Verrucomicrobiota</taxon>
        <taxon>Spartobacteria</taxon>
        <taxon>Chthoniobacterales</taxon>
        <taxon>environmental samples</taxon>
    </lineage>
</organism>
<dbReference type="PANTHER" id="PTHR11609:SF5">
    <property type="entry name" value="PHOSPHORIBOSYLAMINOIMIDAZOLE CARBOXYLASE"/>
    <property type="match status" value="1"/>
</dbReference>
<sequence length="380" mass="41414">MTRTYPPGSTIGVMGGGQLGRMFAIAARRMGYRVQIFTPEEESPAGQFADLTRIADYNNEAAVRRFARDVDVITFEFENIPAQTVAWCTEDCEVRPAGSILHIAQNRLREKNFLAGADIPVAPFRAVRNARELASAIDQIGRPAILKTAAFGYDGKGQQTITARDDFDEIWSASSADELILEGAIDFDKEVSVIVARTADGTMATFPLCENIHRNHILDITVVPARVADGVEHEAAQLARAIAEKVGLVGLLAVEMFLKRDGQLIVNELAPRPHNSGHWTIEACVTSQFEQQVRAVCGLPLGATDILRPAAMANLLGDVWQRGVPDWARALAGEGVHLHLYGKSEPRPRRKMGHLTAFGANPDEAIARVTHARSALTPSH</sequence>
<dbReference type="FunFam" id="3.40.50.20:FF:000016">
    <property type="entry name" value="N5-carboxyaminoimidazole ribonucleotide synthase"/>
    <property type="match status" value="1"/>
</dbReference>
<dbReference type="GO" id="GO:0004638">
    <property type="term" value="F:phosphoribosylaminoimidazole carboxylase activity"/>
    <property type="evidence" value="ECO:0007669"/>
    <property type="project" value="InterPro"/>
</dbReference>
<dbReference type="GO" id="GO:0005524">
    <property type="term" value="F:ATP binding"/>
    <property type="evidence" value="ECO:0007669"/>
    <property type="project" value="UniProtKB-UniRule"/>
</dbReference>
<dbReference type="FunFam" id="3.30.1490.20:FF:000015">
    <property type="entry name" value="N5-carboxyaminoimidazole ribonucleotide synthase"/>
    <property type="match status" value="1"/>
</dbReference>
<dbReference type="Pfam" id="PF02222">
    <property type="entry name" value="ATP-grasp"/>
    <property type="match status" value="1"/>
</dbReference>
<dbReference type="NCBIfam" id="NF004677">
    <property type="entry name" value="PRK06019.1-3"/>
    <property type="match status" value="1"/>
</dbReference>
<keyword evidence="1 5" id="KW-0436">Ligase</keyword>
<evidence type="ECO:0000256" key="2">
    <source>
        <dbReference type="ARBA" id="ARBA00022741"/>
    </source>
</evidence>
<keyword evidence="4 5" id="KW-0067">ATP-binding</keyword>
<dbReference type="SUPFAM" id="SSF51246">
    <property type="entry name" value="Rudiment single hybrid motif"/>
    <property type="match status" value="1"/>
</dbReference>
<comment type="function">
    <text evidence="6">Catalyzes the ATP-dependent conversion of 5-aminoimidazole ribonucleotide (AIR) and HCO(3)- to N5-carboxyaminoimidazole ribonucleotide (N5-CAIR).</text>
</comment>
<dbReference type="Gene3D" id="3.30.470.20">
    <property type="entry name" value="ATP-grasp fold, B domain"/>
    <property type="match status" value="1"/>
</dbReference>
<evidence type="ECO:0000256" key="4">
    <source>
        <dbReference type="ARBA" id="ARBA00022840"/>
    </source>
</evidence>
<evidence type="ECO:0000256" key="6">
    <source>
        <dbReference type="RuleBase" id="RU361200"/>
    </source>
</evidence>
<protein>
    <recommendedName>
        <fullName evidence="5 6">N5-carboxyaminoimidazole ribonucleotide synthase</fullName>
        <shortName evidence="5 6">N5-CAIR synthase</shortName>
        <ecNumber evidence="5 6">6.3.4.18</ecNumber>
    </recommendedName>
    <alternativeName>
        <fullName evidence="5 6">5-(carboxyamino)imidazole ribonucleotide synthetase</fullName>
    </alternativeName>
</protein>
<dbReference type="AlphaFoldDB" id="A0A6J4J2V7"/>
<dbReference type="UniPathway" id="UPA00074">
    <property type="reaction ID" value="UER00942"/>
</dbReference>
<feature type="binding site" evidence="5">
    <location>
        <begin position="182"/>
        <end position="185"/>
    </location>
    <ligand>
        <name>ATP</name>
        <dbReference type="ChEBI" id="CHEBI:30616"/>
    </ligand>
</feature>
<dbReference type="GO" id="GO:0046872">
    <property type="term" value="F:metal ion binding"/>
    <property type="evidence" value="ECO:0007669"/>
    <property type="project" value="InterPro"/>
</dbReference>
<dbReference type="InterPro" id="IPR011054">
    <property type="entry name" value="Rudment_hybrid_motif"/>
</dbReference>
<proteinExistence type="inferred from homology"/>
<comment type="catalytic activity">
    <reaction evidence="5 6">
        <text>5-amino-1-(5-phospho-beta-D-ribosyl)imidazole + hydrogencarbonate + ATP = 5-carboxyamino-1-(5-phospho-D-ribosyl)imidazole + ADP + phosphate + 2 H(+)</text>
        <dbReference type="Rhea" id="RHEA:19317"/>
        <dbReference type="ChEBI" id="CHEBI:15378"/>
        <dbReference type="ChEBI" id="CHEBI:17544"/>
        <dbReference type="ChEBI" id="CHEBI:30616"/>
        <dbReference type="ChEBI" id="CHEBI:43474"/>
        <dbReference type="ChEBI" id="CHEBI:58730"/>
        <dbReference type="ChEBI" id="CHEBI:137981"/>
        <dbReference type="ChEBI" id="CHEBI:456216"/>
        <dbReference type="EC" id="6.3.4.18"/>
    </reaction>
</comment>
<dbReference type="FunFam" id="3.30.470.20:FF:000029">
    <property type="entry name" value="N5-carboxyaminoimidazole ribonucleotide synthase"/>
    <property type="match status" value="1"/>
</dbReference>
<dbReference type="InterPro" id="IPR005875">
    <property type="entry name" value="PurK"/>
</dbReference>
<feature type="binding site" evidence="5">
    <location>
        <position position="107"/>
    </location>
    <ligand>
        <name>ATP</name>
        <dbReference type="ChEBI" id="CHEBI:30616"/>
    </ligand>
</feature>
<dbReference type="NCBIfam" id="TIGR01161">
    <property type="entry name" value="purK"/>
    <property type="match status" value="1"/>
</dbReference>
<dbReference type="NCBIfam" id="NF004676">
    <property type="entry name" value="PRK06019.1-2"/>
    <property type="match status" value="1"/>
</dbReference>
<dbReference type="HAMAP" id="MF_01928">
    <property type="entry name" value="PurK"/>
    <property type="match status" value="1"/>
</dbReference>
<keyword evidence="3 5" id="KW-0658">Purine biosynthesis</keyword>
<dbReference type="GO" id="GO:0006189">
    <property type="term" value="P:'de novo' IMP biosynthetic process"/>
    <property type="evidence" value="ECO:0007669"/>
    <property type="project" value="UniProtKB-UniRule"/>
</dbReference>
<evidence type="ECO:0000256" key="1">
    <source>
        <dbReference type="ARBA" id="ARBA00022598"/>
    </source>
</evidence>
<evidence type="ECO:0000256" key="3">
    <source>
        <dbReference type="ARBA" id="ARBA00022755"/>
    </source>
</evidence>
<dbReference type="NCBIfam" id="NF004679">
    <property type="entry name" value="PRK06019.1-5"/>
    <property type="match status" value="1"/>
</dbReference>
<dbReference type="InterPro" id="IPR029752">
    <property type="entry name" value="D-isomer_DH_CS1"/>
</dbReference>
<dbReference type="InterPro" id="IPR011761">
    <property type="entry name" value="ATP-grasp"/>
</dbReference>
<keyword evidence="2 5" id="KW-0547">Nucleotide-binding</keyword>
<dbReference type="PROSITE" id="PS00065">
    <property type="entry name" value="D_2_HYDROXYACID_DH_1"/>
    <property type="match status" value="1"/>
</dbReference>